<evidence type="ECO:0000256" key="1">
    <source>
        <dbReference type="SAM" id="MobiDB-lite"/>
    </source>
</evidence>
<evidence type="ECO:0000256" key="2">
    <source>
        <dbReference type="SAM" id="Phobius"/>
    </source>
</evidence>
<feature type="transmembrane region" description="Helical" evidence="2">
    <location>
        <begin position="38"/>
        <end position="60"/>
    </location>
</feature>
<feature type="compositionally biased region" description="Polar residues" evidence="1">
    <location>
        <begin position="1"/>
        <end position="18"/>
    </location>
</feature>
<dbReference type="AlphaFoldDB" id="A0AAN7GME6"/>
<dbReference type="Proteomes" id="UP001345219">
    <property type="component" value="Chromosome 1"/>
</dbReference>
<organism evidence="3 4">
    <name type="scientific">Trapa incisa</name>
    <dbReference type="NCBI Taxonomy" id="236973"/>
    <lineage>
        <taxon>Eukaryota</taxon>
        <taxon>Viridiplantae</taxon>
        <taxon>Streptophyta</taxon>
        <taxon>Embryophyta</taxon>
        <taxon>Tracheophyta</taxon>
        <taxon>Spermatophyta</taxon>
        <taxon>Magnoliopsida</taxon>
        <taxon>eudicotyledons</taxon>
        <taxon>Gunneridae</taxon>
        <taxon>Pentapetalae</taxon>
        <taxon>rosids</taxon>
        <taxon>malvids</taxon>
        <taxon>Myrtales</taxon>
        <taxon>Lythraceae</taxon>
        <taxon>Trapa</taxon>
    </lineage>
</organism>
<evidence type="ECO:0000313" key="4">
    <source>
        <dbReference type="Proteomes" id="UP001345219"/>
    </source>
</evidence>
<feature type="compositionally biased region" description="Basic and acidic residues" evidence="1">
    <location>
        <begin position="20"/>
        <end position="29"/>
    </location>
</feature>
<gene>
    <name evidence="3" type="ORF">SAY87_000564</name>
</gene>
<protein>
    <recommendedName>
        <fullName evidence="5">Transmembrane protein</fullName>
    </recommendedName>
</protein>
<keyword evidence="2" id="KW-1133">Transmembrane helix</keyword>
<sequence>MAGVSESSWLLTAPSFSPQKDGHELQSKDGKFASNGRLTMLVLVITFGSFFLFLIVFLYARRPNLPPDGSYISKESELPQEILSPDGLNRGSSGSRSTSQLPRELEG</sequence>
<feature type="region of interest" description="Disordered" evidence="1">
    <location>
        <begin position="82"/>
        <end position="107"/>
    </location>
</feature>
<evidence type="ECO:0008006" key="5">
    <source>
        <dbReference type="Google" id="ProtNLM"/>
    </source>
</evidence>
<reference evidence="3 4" key="1">
    <citation type="journal article" date="2023" name="Hortic Res">
        <title>Pangenome of water caltrop reveals structural variations and asymmetric subgenome divergence after allopolyploidization.</title>
        <authorList>
            <person name="Zhang X."/>
            <person name="Chen Y."/>
            <person name="Wang L."/>
            <person name="Yuan Y."/>
            <person name="Fang M."/>
            <person name="Shi L."/>
            <person name="Lu R."/>
            <person name="Comes H.P."/>
            <person name="Ma Y."/>
            <person name="Chen Y."/>
            <person name="Huang G."/>
            <person name="Zhou Y."/>
            <person name="Zheng Z."/>
            <person name="Qiu Y."/>
        </authorList>
    </citation>
    <scope>NUCLEOTIDE SEQUENCE [LARGE SCALE GENOMIC DNA]</scope>
    <source>
        <tissue evidence="3">Roots</tissue>
    </source>
</reference>
<comment type="caution">
    <text evidence="3">The sequence shown here is derived from an EMBL/GenBank/DDBJ whole genome shotgun (WGS) entry which is preliminary data.</text>
</comment>
<accession>A0AAN7GME6</accession>
<keyword evidence="2" id="KW-0472">Membrane</keyword>
<feature type="compositionally biased region" description="Polar residues" evidence="1">
    <location>
        <begin position="90"/>
        <end position="101"/>
    </location>
</feature>
<feature type="region of interest" description="Disordered" evidence="1">
    <location>
        <begin position="1"/>
        <end position="29"/>
    </location>
</feature>
<evidence type="ECO:0000313" key="3">
    <source>
        <dbReference type="EMBL" id="KAK4742563.1"/>
    </source>
</evidence>
<proteinExistence type="predicted"/>
<dbReference type="EMBL" id="JAXIOK010000023">
    <property type="protein sequence ID" value="KAK4742563.1"/>
    <property type="molecule type" value="Genomic_DNA"/>
</dbReference>
<keyword evidence="2" id="KW-0812">Transmembrane</keyword>
<name>A0AAN7GME6_9MYRT</name>
<keyword evidence="4" id="KW-1185">Reference proteome</keyword>